<feature type="region of interest" description="Disordered" evidence="1">
    <location>
        <begin position="1"/>
        <end position="42"/>
    </location>
</feature>
<dbReference type="AlphaFoldDB" id="A0A0Q3HR19"/>
<evidence type="ECO:0000313" key="3">
    <source>
        <dbReference type="EnsemblPlants" id="KQJ95954"/>
    </source>
</evidence>
<dbReference type="PANTHER" id="PTHR15430">
    <property type="entry name" value="GLOMULIN"/>
    <property type="match status" value="1"/>
</dbReference>
<dbReference type="FunCoup" id="A0A0Q3HR19">
    <property type="interactions" value="585"/>
</dbReference>
<dbReference type="EnsemblPlants" id="KQJ95954">
    <property type="protein sequence ID" value="KQJ95954"/>
    <property type="gene ID" value="BRADI_3g19910v3"/>
</dbReference>
<dbReference type="GO" id="GO:0005737">
    <property type="term" value="C:cytoplasm"/>
    <property type="evidence" value="ECO:0000318"/>
    <property type="project" value="GO_Central"/>
</dbReference>
<dbReference type="GeneID" id="100846013"/>
<reference evidence="2" key="2">
    <citation type="submission" date="2017-06" db="EMBL/GenBank/DDBJ databases">
        <title>WGS assembly of Brachypodium distachyon.</title>
        <authorList>
            <consortium name="The International Brachypodium Initiative"/>
            <person name="Lucas S."/>
            <person name="Harmon-Smith M."/>
            <person name="Lail K."/>
            <person name="Tice H."/>
            <person name="Grimwood J."/>
            <person name="Bruce D."/>
            <person name="Barry K."/>
            <person name="Shu S."/>
            <person name="Lindquist E."/>
            <person name="Wang M."/>
            <person name="Pitluck S."/>
            <person name="Vogel J.P."/>
            <person name="Garvin D.F."/>
            <person name="Mockler T.C."/>
            <person name="Schmutz J."/>
            <person name="Rokhsar D."/>
            <person name="Bevan M.W."/>
        </authorList>
    </citation>
    <scope>NUCLEOTIDE SEQUENCE</scope>
    <source>
        <strain evidence="2">Bd21</strain>
    </source>
</reference>
<accession>A0A0Q3HR19</accession>
<dbReference type="Proteomes" id="UP000008810">
    <property type="component" value="Chromosome 3"/>
</dbReference>
<evidence type="ECO:0000313" key="2">
    <source>
        <dbReference type="EMBL" id="KQJ95954.1"/>
    </source>
</evidence>
<protein>
    <recommendedName>
        <fullName evidence="5">Aberrant root formation protein 4</fullName>
    </recommendedName>
</protein>
<dbReference type="Gramene" id="KQJ95954">
    <property type="protein sequence ID" value="KQJ95954"/>
    <property type="gene ID" value="BRADI_3g19910v3"/>
</dbReference>
<dbReference type="STRING" id="15368.A0A0Q3HR19"/>
<evidence type="ECO:0000256" key="1">
    <source>
        <dbReference type="SAM" id="MobiDB-lite"/>
    </source>
</evidence>
<reference evidence="2 3" key="1">
    <citation type="journal article" date="2010" name="Nature">
        <title>Genome sequencing and analysis of the model grass Brachypodium distachyon.</title>
        <authorList>
            <consortium name="International Brachypodium Initiative"/>
        </authorList>
    </citation>
    <scope>NUCLEOTIDE SEQUENCE [LARGE SCALE GENOMIC DNA]</scope>
    <source>
        <strain evidence="2 3">Bd21</strain>
    </source>
</reference>
<dbReference type="ExpressionAtlas" id="A0A0Q3HR19">
    <property type="expression patterns" value="baseline and differential"/>
</dbReference>
<dbReference type="InterPro" id="IPR019516">
    <property type="entry name" value="Glomulin/ALF4"/>
</dbReference>
<gene>
    <name evidence="3" type="primary">LOC100846013</name>
    <name evidence="2" type="ORF">BRADI_3g19910v3</name>
</gene>
<dbReference type="PANTHER" id="PTHR15430:SF1">
    <property type="entry name" value="GLOMULIN"/>
    <property type="match status" value="1"/>
</dbReference>
<dbReference type="InterPro" id="IPR013877">
    <property type="entry name" value="YAP-bd/ALF4/Glomulin"/>
</dbReference>
<dbReference type="Pfam" id="PF08568">
    <property type="entry name" value="Kinetochor_Ybp2"/>
    <property type="match status" value="2"/>
</dbReference>
<keyword evidence="4" id="KW-1185">Reference proteome</keyword>
<name>A0A0Q3HR19_BRADI</name>
<dbReference type="OrthoDB" id="619536at2759"/>
<proteinExistence type="predicted"/>
<evidence type="ECO:0008006" key="5">
    <source>
        <dbReference type="Google" id="ProtNLM"/>
    </source>
</evidence>
<evidence type="ECO:0000313" key="4">
    <source>
        <dbReference type="Proteomes" id="UP000008810"/>
    </source>
</evidence>
<sequence length="633" mass="69435">MGHWAEPTAIGRIPLPPRSSMASGDPFAAAGDVTGDSSSSSPTTARLLEALAALSQVFESGDPASSGAATAAVVEIFGGSADADAGGDAARPDTANMVSEQLLREVHAFLSCPSSNQMAIDALSLELPKPVAKLGARMGNCRDIAKTIIELLVSNCNPRDMLSILCEALDTPLAFNGSAYFVLILDMLARVLIMIQRRHIEQVKVVLPAVLRVMHAIISECDEEHGTTAVDLFNAALQIGNAIQEMCKTMVNHKKEELCLILGLYSLQNIALISESKHQHILSACGSLVLQHFKIVTFCGFTYLGLLTGNEVTSATNKLSKEEDADFLGCFSFTVEGASLLAVWTYMHDDMSKYAGAELESAIKEVQDNYIRKWEAINMFRYVLSSVNYPWVIKSYSIDLLLTLVDENCIEETKDHEDFLYSTQFFATLKAIESVMIAAPDPLMRKKAFATLKKVISVVPSSQRFDILQSLIKNSMFPSLTAIHLDLVKNEVVRESSRAKDLIESDQSQDAGDSPHWASQSLELVELILRPPEGGPPCLPDHSEQVLSALNLLRLILIIDSRGSRSLKLFRQETTRKVYSEWLIPLRPVVAGVQSEMEKDDSEGANQMMCMLNPVQLVLHRCIELVEEKMKGS</sequence>
<dbReference type="EMBL" id="CM000882">
    <property type="protein sequence ID" value="KQJ95954.1"/>
    <property type="molecule type" value="Genomic_DNA"/>
</dbReference>
<dbReference type="RefSeq" id="XP_003573665.2">
    <property type="nucleotide sequence ID" value="XM_003573617.4"/>
</dbReference>
<dbReference type="GO" id="GO:0055105">
    <property type="term" value="F:ubiquitin-protein transferase inhibitor activity"/>
    <property type="evidence" value="ECO:0000318"/>
    <property type="project" value="GO_Central"/>
</dbReference>
<dbReference type="KEGG" id="bdi:100846013"/>
<reference evidence="3" key="3">
    <citation type="submission" date="2018-08" db="UniProtKB">
        <authorList>
            <consortium name="EnsemblPlants"/>
        </authorList>
    </citation>
    <scope>IDENTIFICATION</scope>
    <source>
        <strain evidence="3">cv. Bd21</strain>
    </source>
</reference>
<organism evidence="2">
    <name type="scientific">Brachypodium distachyon</name>
    <name type="common">Purple false brome</name>
    <name type="synonym">Trachynia distachya</name>
    <dbReference type="NCBI Taxonomy" id="15368"/>
    <lineage>
        <taxon>Eukaryota</taxon>
        <taxon>Viridiplantae</taxon>
        <taxon>Streptophyta</taxon>
        <taxon>Embryophyta</taxon>
        <taxon>Tracheophyta</taxon>
        <taxon>Spermatophyta</taxon>
        <taxon>Magnoliopsida</taxon>
        <taxon>Liliopsida</taxon>
        <taxon>Poales</taxon>
        <taxon>Poaceae</taxon>
        <taxon>BOP clade</taxon>
        <taxon>Pooideae</taxon>
        <taxon>Stipodae</taxon>
        <taxon>Brachypodieae</taxon>
        <taxon>Brachypodium</taxon>
    </lineage>
</organism>